<dbReference type="PROSITE" id="PS50297">
    <property type="entry name" value="ANK_REP_REGION"/>
    <property type="match status" value="1"/>
</dbReference>
<accession>A0ABR4LSI5</accession>
<evidence type="ECO:0000256" key="1">
    <source>
        <dbReference type="PROSITE-ProRule" id="PRU00023"/>
    </source>
</evidence>
<proteinExistence type="predicted"/>
<dbReference type="EMBL" id="JBFXLQ010000018">
    <property type="protein sequence ID" value="KAL2867489.1"/>
    <property type="molecule type" value="Genomic_DNA"/>
</dbReference>
<feature type="coiled-coil region" evidence="2">
    <location>
        <begin position="829"/>
        <end position="856"/>
    </location>
</feature>
<dbReference type="RefSeq" id="XP_070886468.1">
    <property type="nucleotide sequence ID" value="XM_071032880.1"/>
</dbReference>
<reference evidence="3 4" key="1">
    <citation type="submission" date="2024-07" db="EMBL/GenBank/DDBJ databases">
        <title>Section-level genome sequencing and comparative genomics of Aspergillus sections Usti and Cavernicolus.</title>
        <authorList>
            <consortium name="Lawrence Berkeley National Laboratory"/>
            <person name="Nybo J.L."/>
            <person name="Vesth T.C."/>
            <person name="Theobald S."/>
            <person name="Frisvad J.C."/>
            <person name="Larsen T.O."/>
            <person name="Kjaerboelling I."/>
            <person name="Rothschild-Mancinelli K."/>
            <person name="Lyhne E.K."/>
            <person name="Kogle M.E."/>
            <person name="Barry K."/>
            <person name="Clum A."/>
            <person name="Na H."/>
            <person name="Ledsgaard L."/>
            <person name="Lin J."/>
            <person name="Lipzen A."/>
            <person name="Kuo A."/>
            <person name="Riley R."/>
            <person name="Mondo S."/>
            <person name="Labutti K."/>
            <person name="Haridas S."/>
            <person name="Pangalinan J."/>
            <person name="Salamov A.A."/>
            <person name="Simmons B.A."/>
            <person name="Magnuson J.K."/>
            <person name="Chen J."/>
            <person name="Drula E."/>
            <person name="Henrissat B."/>
            <person name="Wiebenga A."/>
            <person name="Lubbers R.J."/>
            <person name="Gomes A.C."/>
            <person name="Macurrencykelacurrency M.R."/>
            <person name="Stajich J."/>
            <person name="Grigoriev I.V."/>
            <person name="Mortensen U.H."/>
            <person name="De Vries R.P."/>
            <person name="Baker S.E."/>
            <person name="Andersen M.R."/>
        </authorList>
    </citation>
    <scope>NUCLEOTIDE SEQUENCE [LARGE SCALE GENOMIC DNA]</scope>
    <source>
        <strain evidence="3 4">CBS 449.75</strain>
    </source>
</reference>
<protein>
    <recommendedName>
        <fullName evidence="5">Fungal N-terminal domain-containing protein</fullName>
    </recommendedName>
</protein>
<dbReference type="InterPro" id="IPR051642">
    <property type="entry name" value="SWI6-like"/>
</dbReference>
<gene>
    <name evidence="3" type="ORF">BJX67DRAFT_380839</name>
</gene>
<dbReference type="Pfam" id="PF12796">
    <property type="entry name" value="Ank_2"/>
    <property type="match status" value="1"/>
</dbReference>
<feature type="repeat" description="ANK" evidence="1">
    <location>
        <begin position="517"/>
        <end position="549"/>
    </location>
</feature>
<dbReference type="Gene3D" id="1.25.40.20">
    <property type="entry name" value="Ankyrin repeat-containing domain"/>
    <property type="match status" value="1"/>
</dbReference>
<evidence type="ECO:0008006" key="5">
    <source>
        <dbReference type="Google" id="ProtNLM"/>
    </source>
</evidence>
<keyword evidence="1" id="KW-0040">ANK repeat</keyword>
<dbReference type="PANTHER" id="PTHR43828">
    <property type="entry name" value="ASPARAGINASE"/>
    <property type="match status" value="1"/>
</dbReference>
<organism evidence="3 4">
    <name type="scientific">Aspergillus lucknowensis</name>
    <dbReference type="NCBI Taxonomy" id="176173"/>
    <lineage>
        <taxon>Eukaryota</taxon>
        <taxon>Fungi</taxon>
        <taxon>Dikarya</taxon>
        <taxon>Ascomycota</taxon>
        <taxon>Pezizomycotina</taxon>
        <taxon>Eurotiomycetes</taxon>
        <taxon>Eurotiomycetidae</taxon>
        <taxon>Eurotiales</taxon>
        <taxon>Aspergillaceae</taxon>
        <taxon>Aspergillus</taxon>
        <taxon>Aspergillus subgen. Nidulantes</taxon>
    </lineage>
</organism>
<evidence type="ECO:0000313" key="4">
    <source>
        <dbReference type="Proteomes" id="UP001610432"/>
    </source>
</evidence>
<dbReference type="SMART" id="SM00248">
    <property type="entry name" value="ANK"/>
    <property type="match status" value="3"/>
</dbReference>
<sequence length="1019" mass="116038">MAEVLGLISAGIGAAAFALQVSETIRRLRDIREYNHSKAGDELRSLVKRLERLREVLLFLETVQTSKLVDLAVENCQQEYSSVDTTIQRMGEKLSRLSGKKLQSARHGEGIKNQLRDVKRRLDSVILELTCTIALDSQRLTQSLAQDMALVASSSVVNSTMIPNTRRQNSLLRPQETIIAEPPLPHPASVSCLVNPSRRRQVVDCAIRHCHCSCHWTQRRSTPFWAFEYTPLLTFFEKCSNSKCTATRYRWSLQFTLSRYGIPFKVNAAFDFITGAGSYSLRPALSIERVVKYTSPGFEALWRFQRGLLSLREVQATFRELKRCDPSLNRHINPGGRCYVQELLYYGPSQAQADQFKLLKFFACELGMTLEGLDQRFLVQCAKWIGIGPHIDLLEAILAYGFDPSSIESPSYKEWPSLSPPLCPPNWIAECLTPDPFFVDYLAILAKASPGFAGLTPLHEIVLLQPPASVTSFLSRSPLHMERNFLGQTPLHLAVRDVETVRLLVQSGHDMDIQDNHGITPLMYAAGMGITDVVRLLIKQGANPFVRDTTWKRNFIDYAATRGNWPLIMDILDTIQDLYPKKVFHDFICCALMRLLAREVWLGSKWSTYFAKLVGLCSDVNMRFGNPHANTEDNNLLHFISNHDDVKVLVRHGFNMFGQPNSAGKPAIFSLAHILDATLTQHLLGYGINVNHVDHEGRTLLFPLLQQMRWLHPGTFDVMDSIRICLRAGLDIFLSDGCRCPCSPGGCYLPAALDVTFVDTLTPTPVFVWAFEFLSLVEELRGREDAKTLLLGFLRRLYFERAGITHVCCHGGNGIPYWIRLVFGENMSTANVDKILDEEEELIANLENDMLPLTSNPLECLRSDWIFMLRERHQEQLEVKRRKKPTSYKPPTGETYEVDYRNDTFTHTFYGDCDFGVTPLTGAMAEYVIWLEHEYFRSEDTWEATCEREAWYKRRMSWFVELMQVMEVTPETLTQVIVHKIKTISWKKERPDKEHVVNHFMTSLQASRGGGKEKSEGSR</sequence>
<dbReference type="PROSITE" id="PS50088">
    <property type="entry name" value="ANK_REPEAT"/>
    <property type="match status" value="2"/>
</dbReference>
<keyword evidence="2" id="KW-0175">Coiled coil</keyword>
<dbReference type="Proteomes" id="UP001610432">
    <property type="component" value="Unassembled WGS sequence"/>
</dbReference>
<keyword evidence="4" id="KW-1185">Reference proteome</keyword>
<comment type="caution">
    <text evidence="3">The sequence shown here is derived from an EMBL/GenBank/DDBJ whole genome shotgun (WGS) entry which is preliminary data.</text>
</comment>
<dbReference type="GeneID" id="98147952"/>
<dbReference type="InterPro" id="IPR002110">
    <property type="entry name" value="Ankyrin_rpt"/>
</dbReference>
<dbReference type="PANTHER" id="PTHR43828:SF15">
    <property type="entry name" value="TRANSCRIPTION FACTOR MBP1"/>
    <property type="match status" value="1"/>
</dbReference>
<feature type="repeat" description="ANK" evidence="1">
    <location>
        <begin position="486"/>
        <end position="516"/>
    </location>
</feature>
<evidence type="ECO:0000256" key="2">
    <source>
        <dbReference type="SAM" id="Coils"/>
    </source>
</evidence>
<evidence type="ECO:0000313" key="3">
    <source>
        <dbReference type="EMBL" id="KAL2867489.1"/>
    </source>
</evidence>
<name>A0ABR4LSI5_9EURO</name>
<dbReference type="InterPro" id="IPR036770">
    <property type="entry name" value="Ankyrin_rpt-contain_sf"/>
</dbReference>
<dbReference type="SUPFAM" id="SSF48403">
    <property type="entry name" value="Ankyrin repeat"/>
    <property type="match status" value="1"/>
</dbReference>